<evidence type="ECO:0000313" key="3">
    <source>
        <dbReference type="Proteomes" id="UP001230156"/>
    </source>
</evidence>
<protein>
    <submittedName>
        <fullName evidence="2">DUF1127 domain-containing protein</fullName>
    </submittedName>
</protein>
<comment type="caution">
    <text evidence="2">The sequence shown here is derived from an EMBL/GenBank/DDBJ whole genome shotgun (WGS) entry which is preliminary data.</text>
</comment>
<gene>
    <name evidence="2" type="ORF">Q8A70_02510</name>
</gene>
<dbReference type="InterPro" id="IPR009506">
    <property type="entry name" value="YjiS-like"/>
</dbReference>
<dbReference type="Proteomes" id="UP001230156">
    <property type="component" value="Unassembled WGS sequence"/>
</dbReference>
<proteinExistence type="predicted"/>
<reference evidence="3" key="1">
    <citation type="submission" date="2023-08" db="EMBL/GenBank/DDBJ databases">
        <title>Rhodospirillaceae gen. nov., a novel taxon isolated from the Yangtze River Yuezi River estuary sludge.</title>
        <authorList>
            <person name="Ruan L."/>
        </authorList>
    </citation>
    <scope>NUCLEOTIDE SEQUENCE [LARGE SCALE GENOMIC DNA]</scope>
    <source>
        <strain evidence="3">R-7</strain>
    </source>
</reference>
<accession>A0ABU0YFM1</accession>
<name>A0ABU0YFM1_9PROT</name>
<dbReference type="RefSeq" id="WP_379953908.1">
    <property type="nucleotide sequence ID" value="NZ_JAUYVI010000001.1"/>
</dbReference>
<sequence>MYRYNSERSGFRPSTGERLSVFGMLVRLADRLAVGHERRRERLALARLDDRMLRDIGLTAADVEGEVTKPFWK</sequence>
<dbReference type="EMBL" id="JAUYVI010000001">
    <property type="protein sequence ID" value="MDQ7246516.1"/>
    <property type="molecule type" value="Genomic_DNA"/>
</dbReference>
<organism evidence="2 3">
    <name type="scientific">Dongia sedimenti</name>
    <dbReference type="NCBI Taxonomy" id="3064282"/>
    <lineage>
        <taxon>Bacteria</taxon>
        <taxon>Pseudomonadati</taxon>
        <taxon>Pseudomonadota</taxon>
        <taxon>Alphaproteobacteria</taxon>
        <taxon>Rhodospirillales</taxon>
        <taxon>Dongiaceae</taxon>
        <taxon>Dongia</taxon>
    </lineage>
</organism>
<evidence type="ECO:0000313" key="2">
    <source>
        <dbReference type="EMBL" id="MDQ7246516.1"/>
    </source>
</evidence>
<keyword evidence="3" id="KW-1185">Reference proteome</keyword>
<feature type="domain" description="YjiS-like" evidence="1">
    <location>
        <begin position="28"/>
        <end position="64"/>
    </location>
</feature>
<dbReference type="Pfam" id="PF06568">
    <property type="entry name" value="YjiS-like"/>
    <property type="match status" value="1"/>
</dbReference>
<evidence type="ECO:0000259" key="1">
    <source>
        <dbReference type="Pfam" id="PF06568"/>
    </source>
</evidence>